<dbReference type="AlphaFoldDB" id="A0A5Q2N4N1"/>
<dbReference type="EMBL" id="CP045875">
    <property type="protein sequence ID" value="QGG48566.1"/>
    <property type="molecule type" value="Genomic_DNA"/>
</dbReference>
<reference evidence="4" key="1">
    <citation type="submission" date="2019-11" db="EMBL/GenBank/DDBJ databases">
        <title>Genome sequence of Heliorestis convoluta strain HH, an alkaliphilic and minimalistic phototrophic bacterium from a soda lake in Egypt.</title>
        <authorList>
            <person name="Dewey E.D."/>
            <person name="Stokes L.M."/>
            <person name="Burchell B.M."/>
            <person name="Shaffer K.N."/>
            <person name="Huntington A.M."/>
            <person name="Baker J.M."/>
            <person name="Nadendla S."/>
            <person name="Giglio M.G."/>
            <person name="Touchman J.W."/>
            <person name="Blankenship R.E."/>
            <person name="Madigan M.T."/>
            <person name="Sattley W.M."/>
        </authorList>
    </citation>
    <scope>NUCLEOTIDE SEQUENCE [LARGE SCALE GENOMIC DNA]</scope>
    <source>
        <strain evidence="4">HH</strain>
    </source>
</reference>
<proteinExistence type="predicted"/>
<dbReference type="InterPro" id="IPR028087">
    <property type="entry name" value="Tad_N"/>
</dbReference>
<feature type="transmembrane region" description="Helical" evidence="1">
    <location>
        <begin position="14"/>
        <end position="41"/>
    </location>
</feature>
<dbReference type="OrthoDB" id="5447051at2"/>
<keyword evidence="1" id="KW-1133">Transmembrane helix</keyword>
<sequence length="369" mass="40236">MIGVFRYCNNQKGIIAILFAILMPIILILTGLILDLSLLFYNKNRMQNAVDLAALSAVQEVVKNKGQVTSKAINFAKINGLDGSEVTVNYPYNGSDLMLEVVGSRTVDFAFLKIIGFDKHVITVRAVARAQQSSQAIVTLEPLNYALFVGSTKDFNIQGNNFEIHGNVHTNGKFAVKGANRYIYGNLSCRGSSGDLSGITGTINKNSPIIPFPEFDFYGMAAGATEVYGDGSSLTVFSNTTIAPNNGIIYVDGDLELRDNLFSGSGQLLVDGLLYISGNKLEYTNETTDLIAMYATQGIYIKSNNCRINGILYTPGLLTLDGNNNTFYGALIANEIYWKNNNAEIIGAYDIRAPQSFNSEPKTIFLLIE</sequence>
<evidence type="ECO:0000259" key="2">
    <source>
        <dbReference type="Pfam" id="PF13400"/>
    </source>
</evidence>
<dbReference type="Proteomes" id="UP000366051">
    <property type="component" value="Chromosome"/>
</dbReference>
<dbReference type="KEGG" id="hcv:FTV88_2473"/>
<dbReference type="Pfam" id="PF13400">
    <property type="entry name" value="Tad"/>
    <property type="match status" value="1"/>
</dbReference>
<keyword evidence="1" id="KW-0812">Transmembrane</keyword>
<keyword evidence="1" id="KW-0472">Membrane</keyword>
<name>A0A5Q2N4N1_9FIRM</name>
<keyword evidence="4" id="KW-1185">Reference proteome</keyword>
<accession>A0A5Q2N4N1</accession>
<feature type="domain" description="Putative Flp pilus-assembly TadG-like N-terminal" evidence="2">
    <location>
        <begin position="15"/>
        <end position="59"/>
    </location>
</feature>
<evidence type="ECO:0000313" key="3">
    <source>
        <dbReference type="EMBL" id="QGG48566.1"/>
    </source>
</evidence>
<gene>
    <name evidence="3" type="primary">tadG</name>
    <name evidence="3" type="ORF">FTV88_2473</name>
</gene>
<protein>
    <submittedName>
        <fullName evidence="3">Flp pilus-assembly TadG-like family protein, putative</fullName>
    </submittedName>
</protein>
<evidence type="ECO:0000313" key="4">
    <source>
        <dbReference type="Proteomes" id="UP000366051"/>
    </source>
</evidence>
<organism evidence="3 4">
    <name type="scientific">Heliorestis convoluta</name>
    <dbReference type="NCBI Taxonomy" id="356322"/>
    <lineage>
        <taxon>Bacteria</taxon>
        <taxon>Bacillati</taxon>
        <taxon>Bacillota</taxon>
        <taxon>Clostridia</taxon>
        <taxon>Eubacteriales</taxon>
        <taxon>Heliobacteriaceae</taxon>
        <taxon>Heliorestis</taxon>
    </lineage>
</organism>
<dbReference type="RefSeq" id="WP_153725712.1">
    <property type="nucleotide sequence ID" value="NZ_CP045875.1"/>
</dbReference>
<evidence type="ECO:0000256" key="1">
    <source>
        <dbReference type="SAM" id="Phobius"/>
    </source>
</evidence>